<dbReference type="InterPro" id="IPR029787">
    <property type="entry name" value="Nucleotide_cyclase"/>
</dbReference>
<dbReference type="GO" id="GO:0006355">
    <property type="term" value="P:regulation of DNA-templated transcription"/>
    <property type="evidence" value="ECO:0007669"/>
    <property type="project" value="InterPro"/>
</dbReference>
<evidence type="ECO:0000259" key="2">
    <source>
        <dbReference type="PROSITE" id="PS50887"/>
    </source>
</evidence>
<dbReference type="InterPro" id="IPR035965">
    <property type="entry name" value="PAS-like_dom_sf"/>
</dbReference>
<dbReference type="InterPro" id="IPR050469">
    <property type="entry name" value="Diguanylate_Cyclase"/>
</dbReference>
<gene>
    <name evidence="3" type="ORF">AVDCRST_MAG16-1293</name>
</gene>
<sequence>MLRETSQFYIALDESGVVRGWNRAASRLFGFSSAQAVGTLLEDLIVPPAYRSAHRRGIDDYVRTGHGRGVDAPVVVRAVRSDGSQVPVELTIWAQRTDTGYLFHALGSDLTERRAHEHVLRVLAEHRRALLHLDRPEDVHRLLVDTAPRATRCDGAWLYVPDGPQPSAALRAVATAFGPDGQGLTDLGEDGPDPDAVRSRLSRGLGTLATEPVVMGEGLVGLLAVGWLRPQGPLSATTMDLLAMLAAEAGLVVQRLEVSARLAAAAHTDSLTGLANRRTFDDTLTRELSRATREDGQLALVLLDLDHFKSYNDAHGHPAGDDLLRRITAAWHDAVRAPDLLARIGGDEFALLLPTTGLAAAEAAVARLRALSPDGVQFSAGTATRSTGDDARMLLQRADSALYQRKRDRPRGRDG</sequence>
<dbReference type="EMBL" id="CADCUE010000112">
    <property type="protein sequence ID" value="CAA9330894.1"/>
    <property type="molecule type" value="Genomic_DNA"/>
</dbReference>
<feature type="domain" description="GGDEF" evidence="2">
    <location>
        <begin position="296"/>
        <end position="415"/>
    </location>
</feature>
<name>A0A6J4LGD4_9ACTN</name>
<dbReference type="Gene3D" id="3.30.70.270">
    <property type="match status" value="1"/>
</dbReference>
<feature type="domain" description="PAS" evidence="1">
    <location>
        <begin position="1"/>
        <end position="65"/>
    </location>
</feature>
<dbReference type="GO" id="GO:0052621">
    <property type="term" value="F:diguanylate cyclase activity"/>
    <property type="evidence" value="ECO:0007669"/>
    <property type="project" value="TreeGrafter"/>
</dbReference>
<protein>
    <submittedName>
        <fullName evidence="3">Uncharacterized protein</fullName>
    </submittedName>
</protein>
<dbReference type="Pfam" id="PF00989">
    <property type="entry name" value="PAS"/>
    <property type="match status" value="1"/>
</dbReference>
<dbReference type="PANTHER" id="PTHR45138:SF9">
    <property type="entry name" value="DIGUANYLATE CYCLASE DGCM-RELATED"/>
    <property type="match status" value="1"/>
</dbReference>
<accession>A0A6J4LGD4</accession>
<dbReference type="AlphaFoldDB" id="A0A6J4LGD4"/>
<dbReference type="SUPFAM" id="SSF55781">
    <property type="entry name" value="GAF domain-like"/>
    <property type="match status" value="1"/>
</dbReference>
<dbReference type="Pfam" id="PF00990">
    <property type="entry name" value="GGDEF"/>
    <property type="match status" value="1"/>
</dbReference>
<dbReference type="CDD" id="cd01949">
    <property type="entry name" value="GGDEF"/>
    <property type="match status" value="1"/>
</dbReference>
<dbReference type="NCBIfam" id="TIGR00254">
    <property type="entry name" value="GGDEF"/>
    <property type="match status" value="1"/>
</dbReference>
<dbReference type="PANTHER" id="PTHR45138">
    <property type="entry name" value="REGULATORY COMPONENTS OF SENSORY TRANSDUCTION SYSTEM"/>
    <property type="match status" value="1"/>
</dbReference>
<dbReference type="PROSITE" id="PS50112">
    <property type="entry name" value="PAS"/>
    <property type="match status" value="1"/>
</dbReference>
<dbReference type="Gene3D" id="3.30.450.40">
    <property type="match status" value="1"/>
</dbReference>
<evidence type="ECO:0000313" key="3">
    <source>
        <dbReference type="EMBL" id="CAA9330894.1"/>
    </source>
</evidence>
<dbReference type="InterPro" id="IPR043128">
    <property type="entry name" value="Rev_trsase/Diguanyl_cyclase"/>
</dbReference>
<evidence type="ECO:0000259" key="1">
    <source>
        <dbReference type="PROSITE" id="PS50112"/>
    </source>
</evidence>
<dbReference type="NCBIfam" id="TIGR00229">
    <property type="entry name" value="sensory_box"/>
    <property type="match status" value="1"/>
</dbReference>
<dbReference type="InterPro" id="IPR013767">
    <property type="entry name" value="PAS_fold"/>
</dbReference>
<dbReference type="PROSITE" id="PS50887">
    <property type="entry name" value="GGDEF"/>
    <property type="match status" value="1"/>
</dbReference>
<dbReference type="FunFam" id="3.30.70.270:FF:000001">
    <property type="entry name" value="Diguanylate cyclase domain protein"/>
    <property type="match status" value="1"/>
</dbReference>
<dbReference type="InterPro" id="IPR000160">
    <property type="entry name" value="GGDEF_dom"/>
</dbReference>
<dbReference type="SUPFAM" id="SSF55785">
    <property type="entry name" value="PYP-like sensor domain (PAS domain)"/>
    <property type="match status" value="1"/>
</dbReference>
<dbReference type="Gene3D" id="3.30.450.20">
    <property type="entry name" value="PAS domain"/>
    <property type="match status" value="1"/>
</dbReference>
<dbReference type="CDD" id="cd00130">
    <property type="entry name" value="PAS"/>
    <property type="match status" value="1"/>
</dbReference>
<dbReference type="InterPro" id="IPR029016">
    <property type="entry name" value="GAF-like_dom_sf"/>
</dbReference>
<reference evidence="3" key="1">
    <citation type="submission" date="2020-02" db="EMBL/GenBank/DDBJ databases">
        <authorList>
            <person name="Meier V. D."/>
        </authorList>
    </citation>
    <scope>NUCLEOTIDE SEQUENCE</scope>
    <source>
        <strain evidence="3">AVDCRST_MAG16</strain>
    </source>
</reference>
<organism evidence="3">
    <name type="scientific">uncultured Frankineae bacterium</name>
    <dbReference type="NCBI Taxonomy" id="437475"/>
    <lineage>
        <taxon>Bacteria</taxon>
        <taxon>Bacillati</taxon>
        <taxon>Actinomycetota</taxon>
        <taxon>Actinomycetes</taxon>
        <taxon>Frankiales</taxon>
        <taxon>environmental samples</taxon>
    </lineage>
</organism>
<dbReference type="SUPFAM" id="SSF55073">
    <property type="entry name" value="Nucleotide cyclase"/>
    <property type="match status" value="1"/>
</dbReference>
<proteinExistence type="predicted"/>
<dbReference type="SMART" id="SM00267">
    <property type="entry name" value="GGDEF"/>
    <property type="match status" value="1"/>
</dbReference>
<dbReference type="InterPro" id="IPR000014">
    <property type="entry name" value="PAS"/>
</dbReference>